<evidence type="ECO:0000256" key="8">
    <source>
        <dbReference type="ARBA" id="ARBA00023136"/>
    </source>
</evidence>
<dbReference type="PANTHER" id="PTHR27004">
    <property type="entry name" value="RECEPTOR-LIKE PROTEIN 12 ISOFORM X1"/>
    <property type="match status" value="1"/>
</dbReference>
<dbReference type="Gene3D" id="3.30.1490.310">
    <property type="match status" value="1"/>
</dbReference>
<feature type="signal peptide" evidence="12">
    <location>
        <begin position="1"/>
        <end position="31"/>
    </location>
</feature>
<keyword evidence="14" id="KW-1185">Reference proteome</keyword>
<organism evidence="13 14">
    <name type="scientific">Brassica napus</name>
    <name type="common">Rape</name>
    <dbReference type="NCBI Taxonomy" id="3708"/>
    <lineage>
        <taxon>Eukaryota</taxon>
        <taxon>Viridiplantae</taxon>
        <taxon>Streptophyta</taxon>
        <taxon>Embryophyta</taxon>
        <taxon>Tracheophyta</taxon>
        <taxon>Spermatophyta</taxon>
        <taxon>Magnoliopsida</taxon>
        <taxon>eudicotyledons</taxon>
        <taxon>Gunneridae</taxon>
        <taxon>Pentapetalae</taxon>
        <taxon>rosids</taxon>
        <taxon>malvids</taxon>
        <taxon>Brassicales</taxon>
        <taxon>Brassicaceae</taxon>
        <taxon>Brassiceae</taxon>
        <taxon>Brassica</taxon>
    </lineage>
</organism>
<keyword evidence="12" id="KW-0732">Signal</keyword>
<evidence type="ECO:0000256" key="6">
    <source>
        <dbReference type="ARBA" id="ARBA00022737"/>
    </source>
</evidence>
<evidence type="ECO:0000256" key="2">
    <source>
        <dbReference type="ARBA" id="ARBA00009592"/>
    </source>
</evidence>
<evidence type="ECO:0000256" key="9">
    <source>
        <dbReference type="ARBA" id="ARBA00023170"/>
    </source>
</evidence>
<dbReference type="SUPFAM" id="SSF52058">
    <property type="entry name" value="L domain-like"/>
    <property type="match status" value="2"/>
</dbReference>
<evidence type="ECO:0000256" key="12">
    <source>
        <dbReference type="SAM" id="SignalP"/>
    </source>
</evidence>
<dbReference type="AlphaFoldDB" id="A0A078JDE2"/>
<proteinExistence type="inferred from homology"/>
<dbReference type="InterPro" id="IPR001611">
    <property type="entry name" value="Leu-rich_rpt"/>
</dbReference>
<evidence type="ECO:0000313" key="14">
    <source>
        <dbReference type="Proteomes" id="UP000028999"/>
    </source>
</evidence>
<dbReference type="Proteomes" id="UP000028999">
    <property type="component" value="Unassembled WGS sequence"/>
</dbReference>
<dbReference type="Pfam" id="PF13516">
    <property type="entry name" value="LRR_6"/>
    <property type="match status" value="1"/>
</dbReference>
<evidence type="ECO:0000256" key="11">
    <source>
        <dbReference type="SAM" id="Phobius"/>
    </source>
</evidence>
<dbReference type="Pfam" id="PF00560">
    <property type="entry name" value="LRR_1"/>
    <property type="match status" value="4"/>
</dbReference>
<keyword evidence="4" id="KW-0433">Leucine-rich repeat</keyword>
<keyword evidence="10" id="KW-0325">Glycoprotein</keyword>
<keyword evidence="6" id="KW-0677">Repeat</keyword>
<keyword evidence="8 11" id="KW-0472">Membrane</keyword>
<gene>
    <name evidence="13" type="primary">BnaC03g73300D</name>
    <name evidence="13" type="ORF">GSBRNA2T00047926001</name>
</gene>
<dbReference type="GO" id="GO:0038023">
    <property type="term" value="F:signaling receptor activity"/>
    <property type="evidence" value="ECO:0000318"/>
    <property type="project" value="GO_Central"/>
</dbReference>
<feature type="chain" id="PRO_5001739393" evidence="12">
    <location>
        <begin position="32"/>
        <end position="674"/>
    </location>
</feature>
<keyword evidence="7 11" id="KW-1133">Transmembrane helix</keyword>
<dbReference type="EMBL" id="LK034876">
    <property type="protein sequence ID" value="CDY65648.1"/>
    <property type="molecule type" value="Genomic_DNA"/>
</dbReference>
<keyword evidence="3" id="KW-1003">Cell membrane</keyword>
<dbReference type="Gramene" id="CDY65648">
    <property type="protein sequence ID" value="CDY65648"/>
    <property type="gene ID" value="GSBRNA2T00047926001"/>
</dbReference>
<dbReference type="FunFam" id="3.80.10.10:FF:000213">
    <property type="entry name" value="Tyrosine-sulfated glycopeptide receptor 1"/>
    <property type="match status" value="1"/>
</dbReference>
<comment type="similarity">
    <text evidence="2">Belongs to the RLP family.</text>
</comment>
<dbReference type="GO" id="GO:0005886">
    <property type="term" value="C:plasma membrane"/>
    <property type="evidence" value="ECO:0000318"/>
    <property type="project" value="GO_Central"/>
</dbReference>
<comment type="subcellular location">
    <subcellularLocation>
        <location evidence="1">Cell membrane</location>
        <topology evidence="1">Single-pass type I membrane protein</topology>
    </subcellularLocation>
</comment>
<dbReference type="Pfam" id="PF13855">
    <property type="entry name" value="LRR_8"/>
    <property type="match status" value="1"/>
</dbReference>
<evidence type="ECO:0000256" key="10">
    <source>
        <dbReference type="ARBA" id="ARBA00023180"/>
    </source>
</evidence>
<evidence type="ECO:0000256" key="1">
    <source>
        <dbReference type="ARBA" id="ARBA00004251"/>
    </source>
</evidence>
<dbReference type="STRING" id="3708.A0A078JDE2"/>
<evidence type="ECO:0000256" key="7">
    <source>
        <dbReference type="ARBA" id="ARBA00022989"/>
    </source>
</evidence>
<dbReference type="PANTHER" id="PTHR27004:SF434">
    <property type="entry name" value="LEUCINE-RICH REPEAT-CONTAINING N-TERMINAL PLANT-TYPE DOMAIN-CONTAINING PROTEIN"/>
    <property type="match status" value="1"/>
</dbReference>
<evidence type="ECO:0000256" key="5">
    <source>
        <dbReference type="ARBA" id="ARBA00022692"/>
    </source>
</evidence>
<name>A0A078JDE2_BRANA</name>
<evidence type="ECO:0000256" key="4">
    <source>
        <dbReference type="ARBA" id="ARBA00022614"/>
    </source>
</evidence>
<keyword evidence="5 11" id="KW-0812">Transmembrane</keyword>
<dbReference type="OMA" id="CMANLRR"/>
<accession>A0A078JDE2</accession>
<feature type="transmembrane region" description="Helical" evidence="11">
    <location>
        <begin position="623"/>
        <end position="648"/>
    </location>
</feature>
<keyword evidence="9" id="KW-0675">Receptor</keyword>
<dbReference type="Gene3D" id="3.80.10.10">
    <property type="entry name" value="Ribonuclease Inhibitor"/>
    <property type="match status" value="3"/>
</dbReference>
<evidence type="ECO:0000256" key="3">
    <source>
        <dbReference type="ARBA" id="ARBA00022475"/>
    </source>
</evidence>
<dbReference type="InterPro" id="IPR003591">
    <property type="entry name" value="Leu-rich_rpt_typical-subtyp"/>
</dbReference>
<dbReference type="PRINTS" id="PR00019">
    <property type="entry name" value="LEURICHRPT"/>
</dbReference>
<evidence type="ECO:0000313" key="13">
    <source>
        <dbReference type="EMBL" id="CDY65648.1"/>
    </source>
</evidence>
<reference evidence="13 14" key="1">
    <citation type="journal article" date="2014" name="Science">
        <title>Plant genetics. Early allopolyploid evolution in the post-Neolithic Brassica napus oilseed genome.</title>
        <authorList>
            <person name="Chalhoub B."/>
            <person name="Denoeud F."/>
            <person name="Liu S."/>
            <person name="Parkin I.A."/>
            <person name="Tang H."/>
            <person name="Wang X."/>
            <person name="Chiquet J."/>
            <person name="Belcram H."/>
            <person name="Tong C."/>
            <person name="Samans B."/>
            <person name="Correa M."/>
            <person name="Da Silva C."/>
            <person name="Just J."/>
            <person name="Falentin C."/>
            <person name="Koh C.S."/>
            <person name="Le Clainche I."/>
            <person name="Bernard M."/>
            <person name="Bento P."/>
            <person name="Noel B."/>
            <person name="Labadie K."/>
            <person name="Alberti A."/>
            <person name="Charles M."/>
            <person name="Arnaud D."/>
            <person name="Guo H."/>
            <person name="Daviaud C."/>
            <person name="Alamery S."/>
            <person name="Jabbari K."/>
            <person name="Zhao M."/>
            <person name="Edger P.P."/>
            <person name="Chelaifa H."/>
            <person name="Tack D."/>
            <person name="Lassalle G."/>
            <person name="Mestiri I."/>
            <person name="Schnel N."/>
            <person name="Le Paslier M.C."/>
            <person name="Fan G."/>
            <person name="Renault V."/>
            <person name="Bayer P.E."/>
            <person name="Golicz A.A."/>
            <person name="Manoli S."/>
            <person name="Lee T.H."/>
            <person name="Thi V.H."/>
            <person name="Chalabi S."/>
            <person name="Hu Q."/>
            <person name="Fan C."/>
            <person name="Tollenaere R."/>
            <person name="Lu Y."/>
            <person name="Battail C."/>
            <person name="Shen J."/>
            <person name="Sidebottom C.H."/>
            <person name="Wang X."/>
            <person name="Canaguier A."/>
            <person name="Chauveau A."/>
            <person name="Berard A."/>
            <person name="Deniot G."/>
            <person name="Guan M."/>
            <person name="Liu Z."/>
            <person name="Sun F."/>
            <person name="Lim Y.P."/>
            <person name="Lyons E."/>
            <person name="Town C.D."/>
            <person name="Bancroft I."/>
            <person name="Wang X."/>
            <person name="Meng J."/>
            <person name="Ma J."/>
            <person name="Pires J.C."/>
            <person name="King G.J."/>
            <person name="Brunel D."/>
            <person name="Delourme R."/>
            <person name="Renard M."/>
            <person name="Aury J.M."/>
            <person name="Adams K.L."/>
            <person name="Batley J."/>
            <person name="Snowdon R.J."/>
            <person name="Tost J."/>
            <person name="Edwards D."/>
            <person name="Zhou Y."/>
            <person name="Hua W."/>
            <person name="Sharpe A.G."/>
            <person name="Paterson A.H."/>
            <person name="Guan C."/>
            <person name="Wincker P."/>
        </authorList>
    </citation>
    <scope>NUCLEOTIDE SEQUENCE [LARGE SCALE GENOMIC DNA]</scope>
    <source>
        <strain evidence="14">cv. Darmor-bzh</strain>
    </source>
</reference>
<dbReference type="SMART" id="SM00369">
    <property type="entry name" value="LRR_TYP"/>
    <property type="match status" value="6"/>
</dbReference>
<dbReference type="InterPro" id="IPR032675">
    <property type="entry name" value="LRR_dom_sf"/>
</dbReference>
<dbReference type="FunFam" id="3.80.10.10:FF:000095">
    <property type="entry name" value="LRR receptor-like serine/threonine-protein kinase GSO1"/>
    <property type="match status" value="1"/>
</dbReference>
<protein>
    <submittedName>
        <fullName evidence="13">BnaC03g73300D protein</fullName>
    </submittedName>
</protein>
<dbReference type="PaxDb" id="3708-A0A078JDE2"/>
<sequence>MKAYWNITKSTIPVTLSVIFLFINNQENVFAAPPRPHLCRPEQRDALVKLKNELEVFISPFGYNCYVNGTILTPHPKTVSWEINNDGCTWEGITCNPDLHSLTALDLSSNDFNGQIMSSLGNLSLLTSLDLSYNRFSGQIPSSIGNLSHLTSLDLSDNQLSGQLPSWIGNLSHLTQLDLSSNNFSGQIPSTIGKLSHPTFLVLSSNQFVGQIPSSFGNLNRLLSLVLDSNMLTGNFPIALLNMTILYLLDLSGNHNKLKGQVPGWLWTLPYLRHVDLSNNNLINFERSPRSGPSLMMAALLVSNNNFTGNIPSFICDLPSLRTLDLSNNNFDGVIPSCMANLRRTLTDLNLGQNRLHGGLPEYIFKYLRSFDVGHNQLTGKLPRALIHSTYLEVLNFLYYALTYSTDRYYFKLPSLSCKSSTYRITTSTELCRQTTFVKWSAMSSLSTNEDKLNRKYMGDVYSYDSLVLMDKGVVMELVRILKIYTALDFSRNKLEGKIPRSIGLLKELHVLNLSNNAFTGHIPSSMGNLRALESLDVSQNQLSGEIPQELGSLSYLAYMNFSHNQLAGLVPGGTQFRRQNCSSFEGNKGLFGPSLDEDCRDNIHTPASHKQYETTEESDEEVLSWIAAVIGAVPGVILGLTIGYILVSYRPEWFVNPCVRKKHKHRRRSNATH</sequence>